<dbReference type="PRINTS" id="PR01166">
    <property type="entry name" value="CYCOXIDASEII"/>
</dbReference>
<name>A0A268P3T1_SHOCL</name>
<dbReference type="EMBL" id="NPCC01000005">
    <property type="protein sequence ID" value="PAE90406.1"/>
    <property type="molecule type" value="Genomic_DNA"/>
</dbReference>
<evidence type="ECO:0000256" key="15">
    <source>
        <dbReference type="RuleBase" id="RU000456"/>
    </source>
</evidence>
<evidence type="ECO:0000256" key="13">
    <source>
        <dbReference type="ARBA" id="ARBA00023136"/>
    </source>
</evidence>
<dbReference type="Pfam" id="PF00116">
    <property type="entry name" value="COX2"/>
    <property type="match status" value="1"/>
</dbReference>
<dbReference type="PIRSF" id="PIRSF000292">
    <property type="entry name" value="Ubi_od_II"/>
    <property type="match status" value="1"/>
</dbReference>
<dbReference type="SUPFAM" id="SSF49503">
    <property type="entry name" value="Cupredoxins"/>
    <property type="match status" value="1"/>
</dbReference>
<dbReference type="GO" id="GO:0009486">
    <property type="term" value="F:cytochrome bo3 ubiquinol oxidase activity"/>
    <property type="evidence" value="ECO:0007669"/>
    <property type="project" value="InterPro"/>
</dbReference>
<feature type="domain" description="Cytochrome oxidase subunit II transmembrane region profile" evidence="18">
    <location>
        <begin position="20"/>
        <end position="117"/>
    </location>
</feature>
<dbReference type="PROSITE" id="PS50857">
    <property type="entry name" value="COX2_CUA"/>
    <property type="match status" value="1"/>
</dbReference>
<dbReference type="InterPro" id="IPR034227">
    <property type="entry name" value="CuRO_UO_II"/>
</dbReference>
<dbReference type="EC" id="1.10.3.-" evidence="14"/>
<evidence type="ECO:0000256" key="3">
    <source>
        <dbReference type="ARBA" id="ARBA00007866"/>
    </source>
</evidence>
<keyword evidence="7 14" id="KW-0679">Respiratory chain</keyword>
<dbReference type="AlphaFoldDB" id="A0A268P3T1"/>
<comment type="similarity">
    <text evidence="3 14 15">Belongs to the cytochrome c oxidase subunit 2 family.</text>
</comment>
<evidence type="ECO:0000256" key="9">
    <source>
        <dbReference type="ARBA" id="ARBA00022729"/>
    </source>
</evidence>
<dbReference type="GO" id="GO:0004129">
    <property type="term" value="F:cytochrome-c oxidase activity"/>
    <property type="evidence" value="ECO:0007669"/>
    <property type="project" value="UniProtKB-UniRule"/>
</dbReference>
<dbReference type="GO" id="GO:0005507">
    <property type="term" value="F:copper ion binding"/>
    <property type="evidence" value="ECO:0007669"/>
    <property type="project" value="InterPro"/>
</dbReference>
<dbReference type="EMBL" id="NPBS01000113">
    <property type="protein sequence ID" value="PAF24319.1"/>
    <property type="molecule type" value="Genomic_DNA"/>
</dbReference>
<keyword evidence="8 15" id="KW-0812">Transmembrane</keyword>
<dbReference type="PANTHER" id="PTHR22888">
    <property type="entry name" value="CYTOCHROME C OXIDASE, SUBUNIT II"/>
    <property type="match status" value="1"/>
</dbReference>
<feature type="transmembrane region" description="Helical" evidence="16">
    <location>
        <begin position="89"/>
        <end position="111"/>
    </location>
</feature>
<feature type="transmembrane region" description="Helical" evidence="16">
    <location>
        <begin position="47"/>
        <end position="68"/>
    </location>
</feature>
<dbReference type="OMA" id="TAMNSFF"/>
<comment type="catalytic activity">
    <reaction evidence="1 14">
        <text>2 a quinol + O2 = 2 a quinone + 2 H2O</text>
        <dbReference type="Rhea" id="RHEA:55376"/>
        <dbReference type="ChEBI" id="CHEBI:15377"/>
        <dbReference type="ChEBI" id="CHEBI:15379"/>
        <dbReference type="ChEBI" id="CHEBI:24646"/>
        <dbReference type="ChEBI" id="CHEBI:132124"/>
    </reaction>
</comment>
<evidence type="ECO:0000256" key="2">
    <source>
        <dbReference type="ARBA" id="ARBA00004651"/>
    </source>
</evidence>
<evidence type="ECO:0000256" key="8">
    <source>
        <dbReference type="ARBA" id="ARBA00022692"/>
    </source>
</evidence>
<evidence type="ECO:0000256" key="6">
    <source>
        <dbReference type="ARBA" id="ARBA00022475"/>
    </source>
</evidence>
<comment type="caution">
    <text evidence="19">The sequence shown here is derived from an EMBL/GenBank/DDBJ whole genome shotgun (WGS) entry which is preliminary data.</text>
</comment>
<gene>
    <name evidence="19" type="primary">qoxA</name>
    <name evidence="20" type="ORF">CHH61_19305</name>
    <name evidence="19" type="ORF">CHH72_03380</name>
</gene>
<evidence type="ECO:0000313" key="19">
    <source>
        <dbReference type="EMBL" id="PAE90406.1"/>
    </source>
</evidence>
<dbReference type="Gene3D" id="1.10.287.90">
    <property type="match status" value="1"/>
</dbReference>
<sequence length="326" mass="36872">MRTPSKVFKWFALAMVGLFLSGCGNLTVLDPQGPVAEQQSDLIMLSIWFMIFIVLVVFVLLTVMIVKYRDRGNNDNYDPSIEGSHKLEFVWTIIPIIIVTILSVPTVITIYNLEEAPEVAEGSVQVDPLVIHATSVNWKWIFSYPEENIETVNYVNIPVDRPVQFKLTSADSMASFWVPQLGGQKYSMSGMETELFLMANEPGTYNGRNANFTGEGFTEQRFLVNAVTDESYDSWVEEVQAEAPPLSEEEYAHLMVPGHAEEMTFSSTHLEFVNHAYDPTYALEKSAELGYEPLNPHSREGKAYEMPKLTQPIDTSRTYKVELDDE</sequence>
<dbReference type="InterPro" id="IPR006333">
    <property type="entry name" value="Cyt_o_ubiquinol_oxidase_su2"/>
</dbReference>
<keyword evidence="5 14" id="KW-0813">Transport</keyword>
<evidence type="ECO:0000256" key="12">
    <source>
        <dbReference type="ARBA" id="ARBA00023002"/>
    </source>
</evidence>
<keyword evidence="13 14" id="KW-0472">Membrane</keyword>
<dbReference type="Proteomes" id="UP000216207">
    <property type="component" value="Unassembled WGS sequence"/>
</dbReference>
<dbReference type="Gene3D" id="2.60.40.420">
    <property type="entry name" value="Cupredoxins - blue copper proteins"/>
    <property type="match status" value="1"/>
</dbReference>
<evidence type="ECO:0000259" key="17">
    <source>
        <dbReference type="PROSITE" id="PS50857"/>
    </source>
</evidence>
<keyword evidence="11 16" id="KW-1133">Transmembrane helix</keyword>
<dbReference type="InterPro" id="IPR011759">
    <property type="entry name" value="Cyt_c_oxidase_su2_TM_dom"/>
</dbReference>
<evidence type="ECO:0000256" key="7">
    <source>
        <dbReference type="ARBA" id="ARBA00022660"/>
    </source>
</evidence>
<dbReference type="InterPro" id="IPR045187">
    <property type="entry name" value="CcO_II"/>
</dbReference>
<evidence type="ECO:0000256" key="1">
    <source>
        <dbReference type="ARBA" id="ARBA00000725"/>
    </source>
</evidence>
<evidence type="ECO:0000256" key="10">
    <source>
        <dbReference type="ARBA" id="ARBA00022982"/>
    </source>
</evidence>
<reference evidence="21 22" key="1">
    <citation type="submission" date="2017-07" db="EMBL/GenBank/DDBJ databases">
        <title>Isolation and whole genome analysis of endospore-forming bacteria from heroin.</title>
        <authorList>
            <person name="Kalinowski J."/>
            <person name="Ahrens B."/>
            <person name="Al-Dilaimi A."/>
            <person name="Winkler A."/>
            <person name="Wibberg D."/>
            <person name="Schleenbecker U."/>
            <person name="Ruckert C."/>
            <person name="Wolfel R."/>
            <person name="Grass G."/>
        </authorList>
    </citation>
    <scope>NUCLEOTIDE SEQUENCE [LARGE SCALE GENOMIC DNA]</scope>
    <source>
        <strain evidence="20 21">7523-2</strain>
        <strain evidence="19 22">7539</strain>
    </source>
</reference>
<feature type="domain" description="Cytochrome oxidase subunit II copper A binding" evidence="17">
    <location>
        <begin position="126"/>
        <end position="238"/>
    </location>
</feature>
<dbReference type="CDD" id="cd04212">
    <property type="entry name" value="CuRO_UO_II"/>
    <property type="match status" value="1"/>
</dbReference>
<accession>A0A268P3T1</accession>
<dbReference type="PROSITE" id="PS50999">
    <property type="entry name" value="COX2_TM"/>
    <property type="match status" value="1"/>
</dbReference>
<keyword evidence="6 14" id="KW-1003">Cell membrane</keyword>
<feature type="transmembrane region" description="Helical" evidence="16">
    <location>
        <begin position="7"/>
        <end position="27"/>
    </location>
</feature>
<evidence type="ECO:0000256" key="16">
    <source>
        <dbReference type="SAM" id="Phobius"/>
    </source>
</evidence>
<evidence type="ECO:0000256" key="4">
    <source>
        <dbReference type="ARBA" id="ARBA00016131"/>
    </source>
</evidence>
<dbReference type="GO" id="GO:0042773">
    <property type="term" value="P:ATP synthesis coupled electron transport"/>
    <property type="evidence" value="ECO:0007669"/>
    <property type="project" value="TreeGrafter"/>
</dbReference>
<keyword evidence="12 14" id="KW-0560">Oxidoreductase</keyword>
<dbReference type="Proteomes" id="UP000216133">
    <property type="component" value="Unassembled WGS sequence"/>
</dbReference>
<keyword evidence="10 14" id="KW-0249">Electron transport</keyword>
<protein>
    <recommendedName>
        <fullName evidence="4 14">Quinol oxidase subunit 2</fullName>
        <ecNumber evidence="14">1.10.3.-</ecNumber>
    </recommendedName>
</protein>
<evidence type="ECO:0000259" key="18">
    <source>
        <dbReference type="PROSITE" id="PS50999"/>
    </source>
</evidence>
<dbReference type="InterPro" id="IPR008972">
    <property type="entry name" value="Cupredoxin"/>
</dbReference>
<comment type="subcellular location">
    <subcellularLocation>
        <location evidence="2 15">Cell membrane</location>
        <topology evidence="2 15">Multi-pass membrane protein</topology>
    </subcellularLocation>
</comment>
<keyword evidence="9" id="KW-0732">Signal</keyword>
<dbReference type="InterPro" id="IPR036257">
    <property type="entry name" value="Cyt_c_oxidase_su2_TM_sf"/>
</dbReference>
<dbReference type="InterPro" id="IPR006332">
    <property type="entry name" value="QoxA"/>
</dbReference>
<dbReference type="Pfam" id="PF02790">
    <property type="entry name" value="COX2_TM"/>
    <property type="match status" value="1"/>
</dbReference>
<evidence type="ECO:0000256" key="5">
    <source>
        <dbReference type="ARBA" id="ARBA00022448"/>
    </source>
</evidence>
<proteinExistence type="inferred from homology"/>
<evidence type="ECO:0000313" key="22">
    <source>
        <dbReference type="Proteomes" id="UP000216207"/>
    </source>
</evidence>
<evidence type="ECO:0000313" key="20">
    <source>
        <dbReference type="EMBL" id="PAF24319.1"/>
    </source>
</evidence>
<evidence type="ECO:0000256" key="11">
    <source>
        <dbReference type="ARBA" id="ARBA00022989"/>
    </source>
</evidence>
<dbReference type="PROSITE" id="PS51257">
    <property type="entry name" value="PROKAR_LIPOPROTEIN"/>
    <property type="match status" value="1"/>
</dbReference>
<comment type="function">
    <text evidence="14">Catalyzes quinol oxidation with the concomitant reduction of oxygen to water. Subunit II transfers the electrons from a quinol to the binuclear center of the catalytic subunit I.</text>
</comment>
<dbReference type="NCBIfam" id="TIGR01432">
    <property type="entry name" value="QOXA"/>
    <property type="match status" value="1"/>
</dbReference>
<dbReference type="InterPro" id="IPR002429">
    <property type="entry name" value="CcO_II-like_C"/>
</dbReference>
<dbReference type="GO" id="GO:0005886">
    <property type="term" value="C:plasma membrane"/>
    <property type="evidence" value="ECO:0007669"/>
    <property type="project" value="UniProtKB-SubCell"/>
</dbReference>
<dbReference type="SUPFAM" id="SSF81464">
    <property type="entry name" value="Cytochrome c oxidase subunit II-like, transmembrane region"/>
    <property type="match status" value="1"/>
</dbReference>
<dbReference type="GO" id="GO:0016682">
    <property type="term" value="F:oxidoreductase activity, acting on diphenols and related substances as donors, oxygen as acceptor"/>
    <property type="evidence" value="ECO:0007669"/>
    <property type="project" value="InterPro"/>
</dbReference>
<evidence type="ECO:0000313" key="21">
    <source>
        <dbReference type="Proteomes" id="UP000216133"/>
    </source>
</evidence>
<evidence type="ECO:0000256" key="14">
    <source>
        <dbReference type="PIRNR" id="PIRNR000292"/>
    </source>
</evidence>
<dbReference type="PANTHER" id="PTHR22888:SF18">
    <property type="entry name" value="CYTOCHROME BO(3) UBIQUINOL OXIDASE SUBUNIT 2"/>
    <property type="match status" value="1"/>
</dbReference>
<organism evidence="19 22">
    <name type="scientific">Shouchella clausii</name>
    <name type="common">Alkalihalobacillus clausii</name>
    <dbReference type="NCBI Taxonomy" id="79880"/>
    <lineage>
        <taxon>Bacteria</taxon>
        <taxon>Bacillati</taxon>
        <taxon>Bacillota</taxon>
        <taxon>Bacilli</taxon>
        <taxon>Bacillales</taxon>
        <taxon>Bacillaceae</taxon>
        <taxon>Shouchella</taxon>
    </lineage>
</organism>